<dbReference type="EMBL" id="NFKK01000011">
    <property type="protein sequence ID" value="OUP52325.1"/>
    <property type="molecule type" value="Genomic_DNA"/>
</dbReference>
<feature type="transmembrane region" description="Helical" evidence="9">
    <location>
        <begin position="141"/>
        <end position="163"/>
    </location>
</feature>
<feature type="transmembrane region" description="Helical" evidence="9">
    <location>
        <begin position="12"/>
        <end position="31"/>
    </location>
</feature>
<comment type="similarity">
    <text evidence="2 9">Belongs to the alanine or glycine:cation symporter (AGCS) (TC 2.A.25) family.</text>
</comment>
<sequence length="456" mass="49164">MLENAISWLRDFIWGVPMIVLLFGTHLFLTFRLKFIQRHTFRAVKLSTQSDDGAHGDISQFGALATALAATIGTGNIIGVSTAIALGGPGAVFWCWMTGVFGISTKYAESLLSVKYRVRLKDGSMAGGPMYTIERGLGIKWLAVLFAVFAVLATFGAGCTVQSHAITDVIRTSFGVNPAISGIVVTILTAVVILGGVKQISRVCEKLVPFMALFYIIGCAVILFLNRAFLLPALGTIVTSAFSLKSITGGFLGSAMMIACKYGVARGLFSNESGLGTAPIAAASAQTKNPVRQALVSMTGTFWDTVIVCAITGIVIVSTQLRLPELYVNVKDDALTQIAFSQLPYVGSYVLAIALSIFAFTTILGWSYYGERCVTYLFGAKRVMIYRIVFLVVLFYGAIADLGIIWTFSDLMNGLMAFPNLVSILLLSGVIVKETKHYLWDKHLDEHAPPAPVVDE</sequence>
<evidence type="ECO:0000313" key="11">
    <source>
        <dbReference type="Proteomes" id="UP000195897"/>
    </source>
</evidence>
<evidence type="ECO:0000256" key="7">
    <source>
        <dbReference type="ARBA" id="ARBA00022989"/>
    </source>
</evidence>
<keyword evidence="5 9" id="KW-0812">Transmembrane</keyword>
<dbReference type="InterPro" id="IPR001463">
    <property type="entry name" value="Na/Ala_symport"/>
</dbReference>
<dbReference type="Proteomes" id="UP000195897">
    <property type="component" value="Unassembled WGS sequence"/>
</dbReference>
<dbReference type="RefSeq" id="WP_087373461.1">
    <property type="nucleotide sequence ID" value="NZ_NFKK01000011.1"/>
</dbReference>
<keyword evidence="6 9" id="KW-0769">Symport</keyword>
<comment type="subcellular location">
    <subcellularLocation>
        <location evidence="1 9">Cell membrane</location>
        <topology evidence="1 9">Multi-pass membrane protein</topology>
    </subcellularLocation>
</comment>
<feature type="transmembrane region" description="Helical" evidence="9">
    <location>
        <begin position="414"/>
        <end position="432"/>
    </location>
</feature>
<keyword evidence="8 9" id="KW-0472">Membrane</keyword>
<dbReference type="PANTHER" id="PTHR30330">
    <property type="entry name" value="AGSS FAMILY TRANSPORTER, SODIUM-ALANINE"/>
    <property type="match status" value="1"/>
</dbReference>
<evidence type="ECO:0000256" key="6">
    <source>
        <dbReference type="ARBA" id="ARBA00022847"/>
    </source>
</evidence>
<evidence type="ECO:0000256" key="5">
    <source>
        <dbReference type="ARBA" id="ARBA00022692"/>
    </source>
</evidence>
<evidence type="ECO:0000256" key="3">
    <source>
        <dbReference type="ARBA" id="ARBA00022448"/>
    </source>
</evidence>
<feature type="transmembrane region" description="Helical" evidence="9">
    <location>
        <begin position="207"/>
        <end position="225"/>
    </location>
</feature>
<comment type="caution">
    <text evidence="10">The sequence shown here is derived from an EMBL/GenBank/DDBJ whole genome shotgun (WGS) entry which is preliminary data.</text>
</comment>
<name>A0A1Y4L6E1_9FIRM</name>
<feature type="transmembrane region" description="Helical" evidence="9">
    <location>
        <begin position="388"/>
        <end position="408"/>
    </location>
</feature>
<evidence type="ECO:0000256" key="9">
    <source>
        <dbReference type="RuleBase" id="RU363064"/>
    </source>
</evidence>
<feature type="transmembrane region" description="Helical" evidence="9">
    <location>
        <begin position="175"/>
        <end position="195"/>
    </location>
</feature>
<dbReference type="Pfam" id="PF01235">
    <property type="entry name" value="Na_Ala_symp"/>
    <property type="match status" value="1"/>
</dbReference>
<proteinExistence type="inferred from homology"/>
<keyword evidence="4 9" id="KW-1003">Cell membrane</keyword>
<dbReference type="PRINTS" id="PR00175">
    <property type="entry name" value="NAALASMPORT"/>
</dbReference>
<gene>
    <name evidence="10" type="ORF">B5F17_09805</name>
</gene>
<dbReference type="GO" id="GO:0005886">
    <property type="term" value="C:plasma membrane"/>
    <property type="evidence" value="ECO:0007669"/>
    <property type="project" value="UniProtKB-SubCell"/>
</dbReference>
<evidence type="ECO:0000313" key="10">
    <source>
        <dbReference type="EMBL" id="OUP52325.1"/>
    </source>
</evidence>
<evidence type="ECO:0000256" key="4">
    <source>
        <dbReference type="ARBA" id="ARBA00022475"/>
    </source>
</evidence>
<accession>A0A1Y4L6E1</accession>
<dbReference type="Gene3D" id="1.20.1740.10">
    <property type="entry name" value="Amino acid/polyamine transporter I"/>
    <property type="match status" value="1"/>
</dbReference>
<dbReference type="AlphaFoldDB" id="A0A1Y4L6E1"/>
<dbReference type="NCBIfam" id="TIGR00835">
    <property type="entry name" value="agcS"/>
    <property type="match status" value="1"/>
</dbReference>
<reference evidence="11" key="1">
    <citation type="submission" date="2017-04" db="EMBL/GenBank/DDBJ databases">
        <title>Function of individual gut microbiota members based on whole genome sequencing of pure cultures obtained from chicken caecum.</title>
        <authorList>
            <person name="Medvecky M."/>
            <person name="Cejkova D."/>
            <person name="Polansky O."/>
            <person name="Karasova D."/>
            <person name="Kubasova T."/>
            <person name="Cizek A."/>
            <person name="Rychlik I."/>
        </authorList>
    </citation>
    <scope>NUCLEOTIDE SEQUENCE [LARGE SCALE GENOMIC DNA]</scope>
    <source>
        <strain evidence="11">An180</strain>
    </source>
</reference>
<keyword evidence="3 9" id="KW-0813">Transport</keyword>
<evidence type="ECO:0000256" key="8">
    <source>
        <dbReference type="ARBA" id="ARBA00023136"/>
    </source>
</evidence>
<evidence type="ECO:0000256" key="2">
    <source>
        <dbReference type="ARBA" id="ARBA00009261"/>
    </source>
</evidence>
<dbReference type="PANTHER" id="PTHR30330:SF3">
    <property type="entry name" value="TRANSCRIPTIONAL REGULATOR, LRP FAMILY"/>
    <property type="match status" value="1"/>
</dbReference>
<feature type="transmembrane region" description="Helical" evidence="9">
    <location>
        <begin position="302"/>
        <end position="323"/>
    </location>
</feature>
<dbReference type="GO" id="GO:0005283">
    <property type="term" value="F:amino acid:sodium symporter activity"/>
    <property type="evidence" value="ECO:0007669"/>
    <property type="project" value="InterPro"/>
</dbReference>
<feature type="transmembrane region" description="Helical" evidence="9">
    <location>
        <begin position="237"/>
        <end position="260"/>
    </location>
</feature>
<feature type="transmembrane region" description="Helical" evidence="9">
    <location>
        <begin position="343"/>
        <end position="367"/>
    </location>
</feature>
<dbReference type="FunFam" id="1.20.1740.10:FF:000004">
    <property type="entry name" value="Sodium:alanine symporter family protein"/>
    <property type="match status" value="1"/>
</dbReference>
<protein>
    <submittedName>
        <fullName evidence="10">Sodium:alanine symporter family protein</fullName>
    </submittedName>
</protein>
<organism evidence="10 11">
    <name type="scientific">Butyricicoccus pullicaecorum</name>
    <dbReference type="NCBI Taxonomy" id="501571"/>
    <lineage>
        <taxon>Bacteria</taxon>
        <taxon>Bacillati</taxon>
        <taxon>Bacillota</taxon>
        <taxon>Clostridia</taxon>
        <taxon>Eubacteriales</taxon>
        <taxon>Butyricicoccaceae</taxon>
        <taxon>Butyricicoccus</taxon>
    </lineage>
</organism>
<evidence type="ECO:0000256" key="1">
    <source>
        <dbReference type="ARBA" id="ARBA00004651"/>
    </source>
</evidence>
<keyword evidence="7 9" id="KW-1133">Transmembrane helix</keyword>